<reference evidence="3" key="1">
    <citation type="submission" date="2020-05" db="EMBL/GenBank/DDBJ databases">
        <title>WGS assembly of Panicum virgatum.</title>
        <authorList>
            <person name="Lovell J.T."/>
            <person name="Jenkins J."/>
            <person name="Shu S."/>
            <person name="Juenger T.E."/>
            <person name="Schmutz J."/>
        </authorList>
    </citation>
    <scope>NUCLEOTIDE SEQUENCE</scope>
    <source>
        <strain evidence="3">AP13</strain>
    </source>
</reference>
<dbReference type="PANTHER" id="PTHR47069">
    <property type="match status" value="1"/>
</dbReference>
<proteinExistence type="predicted"/>
<feature type="domain" description="Myb/SANT-like" evidence="2">
    <location>
        <begin position="222"/>
        <end position="314"/>
    </location>
</feature>
<evidence type="ECO:0000259" key="2">
    <source>
        <dbReference type="Pfam" id="PF12776"/>
    </source>
</evidence>
<dbReference type="Pfam" id="PF12776">
    <property type="entry name" value="Myb_DNA-bind_3"/>
    <property type="match status" value="1"/>
</dbReference>
<evidence type="ECO:0000313" key="4">
    <source>
        <dbReference type="Proteomes" id="UP000823388"/>
    </source>
</evidence>
<evidence type="ECO:0000313" key="3">
    <source>
        <dbReference type="EMBL" id="KAG2604737.1"/>
    </source>
</evidence>
<evidence type="ECO:0000256" key="1">
    <source>
        <dbReference type="SAM" id="MobiDB-lite"/>
    </source>
</evidence>
<dbReference type="OrthoDB" id="683049at2759"/>
<feature type="region of interest" description="Disordered" evidence="1">
    <location>
        <begin position="87"/>
        <end position="190"/>
    </location>
</feature>
<dbReference type="AlphaFoldDB" id="A0A8T0T329"/>
<organism evidence="3 4">
    <name type="scientific">Panicum virgatum</name>
    <name type="common">Blackwell switchgrass</name>
    <dbReference type="NCBI Taxonomy" id="38727"/>
    <lineage>
        <taxon>Eukaryota</taxon>
        <taxon>Viridiplantae</taxon>
        <taxon>Streptophyta</taxon>
        <taxon>Embryophyta</taxon>
        <taxon>Tracheophyta</taxon>
        <taxon>Spermatophyta</taxon>
        <taxon>Magnoliopsida</taxon>
        <taxon>Liliopsida</taxon>
        <taxon>Poales</taxon>
        <taxon>Poaceae</taxon>
        <taxon>PACMAD clade</taxon>
        <taxon>Panicoideae</taxon>
        <taxon>Panicodae</taxon>
        <taxon>Paniceae</taxon>
        <taxon>Panicinae</taxon>
        <taxon>Panicum</taxon>
        <taxon>Panicum sect. Hiantes</taxon>
    </lineage>
</organism>
<name>A0A8T0T329_PANVG</name>
<dbReference type="Proteomes" id="UP000823388">
    <property type="component" value="Chromosome 4N"/>
</dbReference>
<gene>
    <name evidence="3" type="ORF">PVAP13_4NG145257</name>
</gene>
<dbReference type="EMBL" id="CM029044">
    <property type="protein sequence ID" value="KAG2604737.1"/>
    <property type="molecule type" value="Genomic_DNA"/>
</dbReference>
<keyword evidence="4" id="KW-1185">Reference proteome</keyword>
<sequence>MEGDGSRNFFPNFRSNPSSFAAGFDLFSQASATGRVHAPRAAAATGLGGFDLNSEDAAATEFAHLADYSNLLRSDDVEDAAAAHDFVHPPPRATRTVGVPTVRNGGTGNVGRPPVRGRQLNFVGAGSRSAGAGGSGSPMPLRGTGSRGNAAAMSAPARQRARGSDRRNVRGRGGRAASAATTNHRQAQAAAYENIESGDEDEDINEHLGNSGGSMIGRTKANWSDENCAKFLRLCIEQLRLGNYVGGQMNGSGYQAIIDGYYLQTGLKHDRQQMKNEITQLKSLYSFWRVMQAHTGLGRIPDGSVDAESNWWKKIQRGNHG</sequence>
<comment type="caution">
    <text evidence="3">The sequence shown here is derived from an EMBL/GenBank/DDBJ whole genome shotgun (WGS) entry which is preliminary data.</text>
</comment>
<dbReference type="InterPro" id="IPR024752">
    <property type="entry name" value="Myb/SANT-like_dom"/>
</dbReference>
<protein>
    <recommendedName>
        <fullName evidence="2">Myb/SANT-like domain-containing protein</fullName>
    </recommendedName>
</protein>
<dbReference type="PANTHER" id="PTHR47069:SF11">
    <property type="entry name" value="OS04G0275550 PROTEIN"/>
    <property type="match status" value="1"/>
</dbReference>
<accession>A0A8T0T329</accession>